<dbReference type="SUPFAM" id="SSF51120">
    <property type="entry name" value="beta-Roll"/>
    <property type="match status" value="1"/>
</dbReference>
<evidence type="ECO:0000313" key="1">
    <source>
        <dbReference type="EMBL" id="MBE9030937.1"/>
    </source>
</evidence>
<dbReference type="PROSITE" id="PS00330">
    <property type="entry name" value="HEMOLYSIN_CALCIUM"/>
    <property type="match status" value="3"/>
</dbReference>
<dbReference type="InterPro" id="IPR001343">
    <property type="entry name" value="Hemolysn_Ca-bd"/>
</dbReference>
<keyword evidence="2" id="KW-1185">Reference proteome</keyword>
<dbReference type="PRINTS" id="PR00313">
    <property type="entry name" value="CABNDNGRPT"/>
</dbReference>
<dbReference type="AlphaFoldDB" id="A0A928VR00"/>
<dbReference type="Proteomes" id="UP000625316">
    <property type="component" value="Unassembled WGS sequence"/>
</dbReference>
<dbReference type="InterPro" id="IPR018511">
    <property type="entry name" value="Hemolysin-typ_Ca-bd_CS"/>
</dbReference>
<protein>
    <submittedName>
        <fullName evidence="1">Calcium-binding protein</fullName>
    </submittedName>
</protein>
<dbReference type="Pfam" id="PF00353">
    <property type="entry name" value="HemolysinCabind"/>
    <property type="match status" value="1"/>
</dbReference>
<dbReference type="InterPro" id="IPR011049">
    <property type="entry name" value="Serralysin-like_metalloprot_C"/>
</dbReference>
<comment type="caution">
    <text evidence="1">The sequence shown here is derived from an EMBL/GenBank/DDBJ whole genome shotgun (WGS) entry which is preliminary data.</text>
</comment>
<organism evidence="1 2">
    <name type="scientific">Romeriopsis navalis LEGE 11480</name>
    <dbReference type="NCBI Taxonomy" id="2777977"/>
    <lineage>
        <taxon>Bacteria</taxon>
        <taxon>Bacillati</taxon>
        <taxon>Cyanobacteriota</taxon>
        <taxon>Cyanophyceae</taxon>
        <taxon>Leptolyngbyales</taxon>
        <taxon>Leptolyngbyaceae</taxon>
        <taxon>Romeriopsis</taxon>
        <taxon>Romeriopsis navalis</taxon>
    </lineage>
</organism>
<dbReference type="Gene3D" id="2.150.10.10">
    <property type="entry name" value="Serralysin-like metalloprotease, C-terminal"/>
    <property type="match status" value="1"/>
</dbReference>
<sequence length="335" mass="34930">MQLATGFRPVADGGNILADPRFENGDFTAPGYEIARIQVTAVADTADGANVVTIGAGTTLDIVNFTGVGQGITPTAATLETLDTIQFNGTGLTAENLVLTQVGNELKLSFEGNRDTQVVLQDFVLDQLDNIPTNGGVGNIIFDGESEIQDSFDVVNADDNRSRVFNRNTVTFLNDLDNDTRGFANSDDVINGQGGNDILRGLSGDDILRGGLGADVLRGGRGADVLIGGADDDVLYLGNDRAIDRVIYRAGDGSDIVRGFRAGAGGDQIAFEGIESIDVVANGRTTSFYLGDGIQGNNGFASGQLLVRAQGVSGLNIDNIGLNIGQSNTSGFLFA</sequence>
<accession>A0A928VR00</accession>
<proteinExistence type="predicted"/>
<gene>
    <name evidence="1" type="ORF">IQ266_14465</name>
</gene>
<dbReference type="GO" id="GO:0005509">
    <property type="term" value="F:calcium ion binding"/>
    <property type="evidence" value="ECO:0007669"/>
    <property type="project" value="InterPro"/>
</dbReference>
<reference evidence="1" key="1">
    <citation type="submission" date="2020-10" db="EMBL/GenBank/DDBJ databases">
        <authorList>
            <person name="Castelo-Branco R."/>
            <person name="Eusebio N."/>
            <person name="Adriana R."/>
            <person name="Vieira A."/>
            <person name="Brugerolle De Fraissinette N."/>
            <person name="Rezende De Castro R."/>
            <person name="Schneider M.P."/>
            <person name="Vasconcelos V."/>
            <person name="Leao P.N."/>
        </authorList>
    </citation>
    <scope>NUCLEOTIDE SEQUENCE</scope>
    <source>
        <strain evidence="1">LEGE 11480</strain>
    </source>
</reference>
<name>A0A928VR00_9CYAN</name>
<dbReference type="EMBL" id="JADEXQ010000048">
    <property type="protein sequence ID" value="MBE9030937.1"/>
    <property type="molecule type" value="Genomic_DNA"/>
</dbReference>
<evidence type="ECO:0000313" key="2">
    <source>
        <dbReference type="Proteomes" id="UP000625316"/>
    </source>
</evidence>